<dbReference type="Proteomes" id="UP000001646">
    <property type="component" value="Unplaced"/>
</dbReference>
<feature type="compositionally biased region" description="Basic and acidic residues" evidence="1">
    <location>
        <begin position="78"/>
        <end position="91"/>
    </location>
</feature>
<dbReference type="PANTHER" id="PTHR45749:SF35">
    <property type="entry name" value="AC-LIKE TRANSPOSASE-RELATED"/>
    <property type="match status" value="1"/>
</dbReference>
<evidence type="ECO:0000313" key="3">
    <source>
        <dbReference type="Ensembl" id="ENSACAP00000019578.2"/>
    </source>
</evidence>
<reference evidence="3" key="2">
    <citation type="submission" date="2025-08" db="UniProtKB">
        <authorList>
            <consortium name="Ensembl"/>
        </authorList>
    </citation>
    <scope>IDENTIFICATION</scope>
</reference>
<reference evidence="3" key="1">
    <citation type="submission" date="2009-12" db="EMBL/GenBank/DDBJ databases">
        <title>The Genome Sequence of Anolis carolinensis (Green Anole Lizard).</title>
        <authorList>
            <consortium name="The Genome Sequencing Platform"/>
            <person name="Di Palma F."/>
            <person name="Alfoldi J."/>
            <person name="Heiman D."/>
            <person name="Young S."/>
            <person name="Grabherr M."/>
            <person name="Johnson J."/>
            <person name="Lander E.S."/>
            <person name="Lindblad-Toh K."/>
        </authorList>
    </citation>
    <scope>NUCLEOTIDE SEQUENCE [LARGE SCALE GENOMIC DNA]</scope>
    <source>
        <strain evidence="3">JBL SC #1</strain>
    </source>
</reference>
<sequence>MELQVIFLLCCRKLKAVLCHFPYMMICFLLTENVQQEKPSGAFHRKRKLQHCKEDENQSKALQMTSPSCATRNTEPTKLTESDHDDNDKIPISELPPGPPASQDHLTVTTATPLAPSIIDLTGTDTEDVDDDLLGDAVLPSSPQTIETELSRDPLSISDDCGEWPSKINDEVRKILVKRGPQQVTDKDFPRDSRGRRFTSKHYTRKLRNGEQVNRIWLLYSKLKNAVFCFACKVFGNANCHLASSQGYSDWQNLSRFLISHEKSHTHITNCTSWHELSARLRLNETIDAEHERLIHAETEHWHQVLKRLLCVVQFLGTQGLAFRGEKDALFERNNGNFLKMVEHIAKFDAFMAEHLRRITSKETRVHYLSQNVQNEFVSFLSAKIQGNILQQLHQAKYYSIRLDCIPDVSHTEQMTLVVRFIKIEANEDVSIKEHFLGFVPITHSSGEGLTEILLKELEARGIPLKTMRGQGYDNASAMKGKHVGVQKRILELNPRAFYVPCGNHSLNLVLNDAALSCSVAVDCFSTIQEIFNFFSSSTERWS</sequence>
<dbReference type="InterPro" id="IPR012337">
    <property type="entry name" value="RNaseH-like_sf"/>
</dbReference>
<keyword evidence="4" id="KW-1185">Reference proteome</keyword>
<dbReference type="AlphaFoldDB" id="H9GSP5"/>
<dbReference type="SMART" id="SM00597">
    <property type="entry name" value="ZnF_TTF"/>
    <property type="match status" value="1"/>
</dbReference>
<proteinExistence type="predicted"/>
<dbReference type="HOGENOM" id="CLU_006175_4_3_1"/>
<dbReference type="STRING" id="28377.ENSACAP00000019578"/>
<dbReference type="GeneTree" id="ENSGT00940000154356"/>
<dbReference type="InterPro" id="IPR025398">
    <property type="entry name" value="DUF4371"/>
</dbReference>
<dbReference type="PANTHER" id="PTHR45749">
    <property type="match status" value="1"/>
</dbReference>
<reference evidence="3" key="3">
    <citation type="submission" date="2025-09" db="UniProtKB">
        <authorList>
            <consortium name="Ensembl"/>
        </authorList>
    </citation>
    <scope>IDENTIFICATION</scope>
</reference>
<dbReference type="InParanoid" id="H9GSP5"/>
<evidence type="ECO:0000256" key="1">
    <source>
        <dbReference type="SAM" id="MobiDB-lite"/>
    </source>
</evidence>
<feature type="compositionally biased region" description="Polar residues" evidence="1">
    <location>
        <begin position="59"/>
        <end position="77"/>
    </location>
</feature>
<organism evidence="3 4">
    <name type="scientific">Anolis carolinensis</name>
    <name type="common">Green anole</name>
    <name type="synonym">American chameleon</name>
    <dbReference type="NCBI Taxonomy" id="28377"/>
    <lineage>
        <taxon>Eukaryota</taxon>
        <taxon>Metazoa</taxon>
        <taxon>Chordata</taxon>
        <taxon>Craniata</taxon>
        <taxon>Vertebrata</taxon>
        <taxon>Euteleostomi</taxon>
        <taxon>Lepidosauria</taxon>
        <taxon>Squamata</taxon>
        <taxon>Bifurcata</taxon>
        <taxon>Unidentata</taxon>
        <taxon>Episquamata</taxon>
        <taxon>Toxicofera</taxon>
        <taxon>Iguania</taxon>
        <taxon>Dactyloidae</taxon>
        <taxon>Anolis</taxon>
    </lineage>
</organism>
<dbReference type="InterPro" id="IPR006580">
    <property type="entry name" value="Znf_TTF"/>
</dbReference>
<evidence type="ECO:0000313" key="4">
    <source>
        <dbReference type="Proteomes" id="UP000001646"/>
    </source>
</evidence>
<name>H9GSP5_ANOCA</name>
<dbReference type="eggNOG" id="ENOG502QPQD">
    <property type="taxonomic scope" value="Eukaryota"/>
</dbReference>
<dbReference type="Ensembl" id="ENSACAT00000027595.2">
    <property type="protein sequence ID" value="ENSACAP00000019578.2"/>
    <property type="gene ID" value="ENSACAG00000026088.2"/>
</dbReference>
<protein>
    <recommendedName>
        <fullName evidence="2">TTF-type domain-containing protein</fullName>
    </recommendedName>
</protein>
<dbReference type="Pfam" id="PF14291">
    <property type="entry name" value="DUF4371"/>
    <property type="match status" value="1"/>
</dbReference>
<feature type="domain" description="TTF-type" evidence="2">
    <location>
        <begin position="202"/>
        <end position="286"/>
    </location>
</feature>
<evidence type="ECO:0000259" key="2">
    <source>
        <dbReference type="SMART" id="SM00597"/>
    </source>
</evidence>
<dbReference type="SUPFAM" id="SSF53098">
    <property type="entry name" value="Ribonuclease H-like"/>
    <property type="match status" value="1"/>
</dbReference>
<accession>H9GSP5</accession>
<feature type="region of interest" description="Disordered" evidence="1">
    <location>
        <begin position="54"/>
        <end position="106"/>
    </location>
</feature>